<sequence>MNILFASHTYIGGPFVVGSHHLARELSKMGHRVFHLSTSVTPAHLLKMKQRPILDRFRQWWNLRKMNGGLIHGVPLSLVPWNVAGRIFQKTGSNWFVESIRFPKVSKLLKRHRFTEVDLLLIDQPYFVGIEKHVKAKIVIYRPTDHYAEMSGDFTVAAAEREIAGKAHGMIATSEPVLLSVRQYNEDVPAIVLENGVEFEHFSQGGPEPEELREIPRPRAIYVGAVDERLDLKALRILAERRPDVSLIVIGPHSATAAVSFAGLANVFFLGQKPYAELPSYLHHADLALLPLSDHKANRGRSPMKLYEYAAAGLPIVVRETPELLRRGERFLAFYNGSEDLVRAVGEVLDRSSRHAISKDEIRGAARRQSWKSKAESIVDFSRRLREAAETKKNMGAGVVKS</sequence>
<accession>A0A3G3K5E1</accession>
<dbReference type="PANTHER" id="PTHR12526">
    <property type="entry name" value="GLYCOSYLTRANSFERASE"/>
    <property type="match status" value="1"/>
</dbReference>
<dbReference type="Pfam" id="PF13692">
    <property type="entry name" value="Glyco_trans_1_4"/>
    <property type="match status" value="1"/>
</dbReference>
<organism evidence="1 2">
    <name type="scientific">Cohnella candidum</name>
    <dbReference type="NCBI Taxonomy" id="2674991"/>
    <lineage>
        <taxon>Bacteria</taxon>
        <taxon>Bacillati</taxon>
        <taxon>Bacillota</taxon>
        <taxon>Bacilli</taxon>
        <taxon>Bacillales</taxon>
        <taxon>Paenibacillaceae</taxon>
        <taxon>Cohnella</taxon>
    </lineage>
</organism>
<dbReference type="KEGG" id="coh:EAV92_15440"/>
<dbReference type="GO" id="GO:0016740">
    <property type="term" value="F:transferase activity"/>
    <property type="evidence" value="ECO:0007669"/>
    <property type="project" value="UniProtKB-KW"/>
</dbReference>
<evidence type="ECO:0000313" key="2">
    <source>
        <dbReference type="Proteomes" id="UP000269097"/>
    </source>
</evidence>
<dbReference type="PANTHER" id="PTHR12526:SF630">
    <property type="entry name" value="GLYCOSYLTRANSFERASE"/>
    <property type="match status" value="1"/>
</dbReference>
<dbReference type="Gene3D" id="3.40.50.2000">
    <property type="entry name" value="Glycogen Phosphorylase B"/>
    <property type="match status" value="2"/>
</dbReference>
<gene>
    <name evidence="1" type="ORF">EAV92_15440</name>
</gene>
<dbReference type="AlphaFoldDB" id="A0A3G3K5E1"/>
<evidence type="ECO:0000313" key="1">
    <source>
        <dbReference type="EMBL" id="AYQ75674.1"/>
    </source>
</evidence>
<keyword evidence="1" id="KW-0808">Transferase</keyword>
<keyword evidence="2" id="KW-1185">Reference proteome</keyword>
<reference evidence="1 2" key="1">
    <citation type="submission" date="2018-10" db="EMBL/GenBank/DDBJ databases">
        <title>Genome Sequence of Cohnella sp.</title>
        <authorList>
            <person name="Srinivasan S."/>
            <person name="Kim M.K."/>
        </authorList>
    </citation>
    <scope>NUCLEOTIDE SEQUENCE [LARGE SCALE GENOMIC DNA]</scope>
    <source>
        <strain evidence="1 2">18JY8-7</strain>
    </source>
</reference>
<dbReference type="SUPFAM" id="SSF53756">
    <property type="entry name" value="UDP-Glycosyltransferase/glycogen phosphorylase"/>
    <property type="match status" value="1"/>
</dbReference>
<proteinExistence type="predicted"/>
<protein>
    <submittedName>
        <fullName evidence="1">Glycosyltransferase</fullName>
    </submittedName>
</protein>
<dbReference type="EMBL" id="CP033433">
    <property type="protein sequence ID" value="AYQ75674.1"/>
    <property type="molecule type" value="Genomic_DNA"/>
</dbReference>
<dbReference type="Proteomes" id="UP000269097">
    <property type="component" value="Chromosome"/>
</dbReference>
<name>A0A3G3K5E1_9BACL</name>